<evidence type="ECO:0000313" key="1">
    <source>
        <dbReference type="EMBL" id="AYV86669.1"/>
    </source>
</evidence>
<reference evidence="1" key="1">
    <citation type="submission" date="2018-10" db="EMBL/GenBank/DDBJ databases">
        <title>Hidden diversity of soil giant viruses.</title>
        <authorList>
            <person name="Schulz F."/>
            <person name="Alteio L."/>
            <person name="Goudeau D."/>
            <person name="Ryan E.M."/>
            <person name="Malmstrom R.R."/>
            <person name="Blanchard J."/>
            <person name="Woyke T."/>
        </authorList>
    </citation>
    <scope>NUCLEOTIDE SEQUENCE</scope>
    <source>
        <strain evidence="1">SYV1</strain>
    </source>
</reference>
<dbReference type="EMBL" id="MK072512">
    <property type="protein sequence ID" value="AYV86669.1"/>
    <property type="molecule type" value="Genomic_DNA"/>
</dbReference>
<sequence>MNYNEKTLDNMELILEWYEKERPTTIEEWHRSKEQHDQECKSFNKTMKLLRKTKDNLYETQKISCFSALSACCVGNLCACWNDLGRCFNFWWCDSNIRRLNTNVMSFRKALDHKSMLLDNLFIELKVNNMEDISSSSDIFQTDVLSPPKI</sequence>
<proteinExistence type="predicted"/>
<gene>
    <name evidence="1" type="ORF">Sylvanvirus6_10</name>
</gene>
<organism evidence="1">
    <name type="scientific">Sylvanvirus sp</name>
    <dbReference type="NCBI Taxonomy" id="2487774"/>
    <lineage>
        <taxon>Viruses</taxon>
    </lineage>
</organism>
<protein>
    <submittedName>
        <fullName evidence="1">Uncharacterized protein</fullName>
    </submittedName>
</protein>
<accession>A0A3G5AL35</accession>
<name>A0A3G5AL35_9VIRU</name>